<feature type="transmembrane region" description="Helical" evidence="1">
    <location>
        <begin position="25"/>
        <end position="44"/>
    </location>
</feature>
<evidence type="ECO:0000256" key="1">
    <source>
        <dbReference type="SAM" id="Phobius"/>
    </source>
</evidence>
<dbReference type="EMBL" id="QZDT01000023">
    <property type="protein sequence ID" value="NBJ93699.1"/>
    <property type="molecule type" value="Genomic_DNA"/>
</dbReference>
<dbReference type="Proteomes" id="UP001154420">
    <property type="component" value="Unassembled WGS sequence"/>
</dbReference>
<evidence type="ECO:0000313" key="3">
    <source>
        <dbReference type="Proteomes" id="UP001154420"/>
    </source>
</evidence>
<name>A0A9X5GT00_9FIRM</name>
<comment type="caution">
    <text evidence="2">The sequence shown here is derived from an EMBL/GenBank/DDBJ whole genome shotgun (WGS) entry which is preliminary data.</text>
</comment>
<accession>A0A9X5GT00</accession>
<sequence>MSVKDVIKNSVYETLGGGTTMTAQTVMIILVFACLIGVYIFLIYKLSSKTAFYSKDLNTTIAGMPVLIAAIMIAMQSNLLVSLGMVGALSIVRFRNALKNPLDLLYLFWAISSGIIVGVGLYTLSLVLAFIMTILLFLIDKIPNAKASDLLVLRGAQEGLDGTILYDVIHKHCKYYKEKARSTKNNETEFIIEINTKEKELLLQALNDLEFFTQVNCISHDGEYRV</sequence>
<evidence type="ECO:0000313" key="2">
    <source>
        <dbReference type="EMBL" id="NBJ93699.1"/>
    </source>
</evidence>
<dbReference type="InterPro" id="IPR032531">
    <property type="entry name" value="DUF4956"/>
</dbReference>
<proteinExistence type="predicted"/>
<dbReference type="AlphaFoldDB" id="A0A9X5GT00"/>
<feature type="transmembrane region" description="Helical" evidence="1">
    <location>
        <begin position="65"/>
        <end position="94"/>
    </location>
</feature>
<organism evidence="2 3">
    <name type="scientific">Parablautia muri</name>
    <dbReference type="NCBI Taxonomy" id="2320879"/>
    <lineage>
        <taxon>Bacteria</taxon>
        <taxon>Bacillati</taxon>
        <taxon>Bacillota</taxon>
        <taxon>Clostridia</taxon>
        <taxon>Lachnospirales</taxon>
        <taxon>Lachnospiraceae</taxon>
        <taxon>Parablautia</taxon>
    </lineage>
</organism>
<reference evidence="2" key="1">
    <citation type="submission" date="2018-09" db="EMBL/GenBank/DDBJ databases">
        <title>Murine metabolic-syndrome-specific gut microbial biobank.</title>
        <authorList>
            <person name="Liu C."/>
        </authorList>
    </citation>
    <scope>NUCLEOTIDE SEQUENCE</scope>
    <source>
        <strain evidence="2">D42-62</strain>
    </source>
</reference>
<keyword evidence="1" id="KW-0812">Transmembrane</keyword>
<dbReference type="OrthoDB" id="9803265at2"/>
<protein>
    <submittedName>
        <fullName evidence="2">DUF4956 domain-containing protein</fullName>
    </submittedName>
</protein>
<keyword evidence="3" id="KW-1185">Reference proteome</keyword>
<feature type="transmembrane region" description="Helical" evidence="1">
    <location>
        <begin position="106"/>
        <end position="139"/>
    </location>
</feature>
<dbReference type="PROSITE" id="PS51257">
    <property type="entry name" value="PROKAR_LIPOPROTEIN"/>
    <property type="match status" value="1"/>
</dbReference>
<keyword evidence="1" id="KW-0472">Membrane</keyword>
<dbReference type="Pfam" id="PF16316">
    <property type="entry name" value="DUF4956"/>
    <property type="match status" value="1"/>
</dbReference>
<dbReference type="RefSeq" id="WP_160560763.1">
    <property type="nucleotide sequence ID" value="NZ_QZDT01000023.1"/>
</dbReference>
<gene>
    <name evidence="2" type="ORF">D5281_14135</name>
</gene>
<keyword evidence="1" id="KW-1133">Transmembrane helix</keyword>